<keyword evidence="1" id="KW-0812">Transmembrane</keyword>
<dbReference type="AlphaFoldDB" id="A0A4R3Q9S5"/>
<dbReference type="EMBL" id="SMBH01000008">
    <property type="protein sequence ID" value="TCU14756.1"/>
    <property type="molecule type" value="Genomic_DNA"/>
</dbReference>
<evidence type="ECO:0000256" key="1">
    <source>
        <dbReference type="SAM" id="Phobius"/>
    </source>
</evidence>
<feature type="transmembrane region" description="Helical" evidence="1">
    <location>
        <begin position="111"/>
        <end position="130"/>
    </location>
</feature>
<feature type="transmembrane region" description="Helical" evidence="1">
    <location>
        <begin position="69"/>
        <end position="90"/>
    </location>
</feature>
<keyword evidence="1" id="KW-1133">Transmembrane helix</keyword>
<name>A0A4R3Q9S5_RHISU</name>
<proteinExistence type="predicted"/>
<sequence length="185" mass="20983">MLWFKQTGNLNFMLIGPMPIVLFIIGSFLYIRGIYRRKNVDGINVFSALCISTFLCSLAFSLVLPASTLAIFSSQCIGSAFYIVLLNICFSQANIGKRNFIERSPLSKSQIIQLCIFSPIIVFLIDYFMFYSNNIQQCRTARCYIFENVFGSNSDFRDYYLLGWVGTLLISATISSALQLVRFKG</sequence>
<organism evidence="2 3">
    <name type="scientific">Rhizobium sullae</name>
    <name type="common">Rhizobium hedysari</name>
    <dbReference type="NCBI Taxonomy" id="50338"/>
    <lineage>
        <taxon>Bacteria</taxon>
        <taxon>Pseudomonadati</taxon>
        <taxon>Pseudomonadota</taxon>
        <taxon>Alphaproteobacteria</taxon>
        <taxon>Hyphomicrobiales</taxon>
        <taxon>Rhizobiaceae</taxon>
        <taxon>Rhizobium/Agrobacterium group</taxon>
        <taxon>Rhizobium</taxon>
    </lineage>
</organism>
<gene>
    <name evidence="2" type="ORF">EV132_108126</name>
</gene>
<reference evidence="2 3" key="1">
    <citation type="submission" date="2019-03" db="EMBL/GenBank/DDBJ databases">
        <title>Genomic Encyclopedia of Type Strains, Phase IV (KMG-V): Genome sequencing to study the core and pangenomes of soil and plant-associated prokaryotes.</title>
        <authorList>
            <person name="Whitman W."/>
        </authorList>
    </citation>
    <scope>NUCLEOTIDE SEQUENCE [LARGE SCALE GENOMIC DNA]</scope>
    <source>
        <strain evidence="2 3">Hc14</strain>
    </source>
</reference>
<dbReference type="Proteomes" id="UP000294576">
    <property type="component" value="Unassembled WGS sequence"/>
</dbReference>
<comment type="caution">
    <text evidence="2">The sequence shown here is derived from an EMBL/GenBank/DDBJ whole genome shotgun (WGS) entry which is preliminary data.</text>
</comment>
<keyword evidence="1" id="KW-0472">Membrane</keyword>
<accession>A0A4R3Q9S5</accession>
<evidence type="ECO:0000313" key="2">
    <source>
        <dbReference type="EMBL" id="TCU14756.1"/>
    </source>
</evidence>
<protein>
    <submittedName>
        <fullName evidence="2">Uncharacterized protein</fullName>
    </submittedName>
</protein>
<feature type="transmembrane region" description="Helical" evidence="1">
    <location>
        <begin position="43"/>
        <end position="63"/>
    </location>
</feature>
<evidence type="ECO:0000313" key="3">
    <source>
        <dbReference type="Proteomes" id="UP000294576"/>
    </source>
</evidence>
<feature type="transmembrane region" description="Helical" evidence="1">
    <location>
        <begin position="12"/>
        <end position="31"/>
    </location>
</feature>
<feature type="transmembrane region" description="Helical" evidence="1">
    <location>
        <begin position="159"/>
        <end position="181"/>
    </location>
</feature>